<comment type="caution">
    <text evidence="9">The sequence shown here is derived from an EMBL/GenBank/DDBJ whole genome shotgun (WGS) entry which is preliminary data.</text>
</comment>
<dbReference type="AlphaFoldDB" id="A0A940PXS9"/>
<evidence type="ECO:0000259" key="8">
    <source>
        <dbReference type="Pfam" id="PF02803"/>
    </source>
</evidence>
<dbReference type="EC" id="2.3.1.9" evidence="2"/>
<dbReference type="Proteomes" id="UP000675163">
    <property type="component" value="Unassembled WGS sequence"/>
</dbReference>
<dbReference type="PANTHER" id="PTHR18919">
    <property type="entry name" value="ACETYL-COA C-ACYLTRANSFERASE"/>
    <property type="match status" value="1"/>
</dbReference>
<keyword evidence="10" id="KW-1185">Reference proteome</keyword>
<evidence type="ECO:0000256" key="2">
    <source>
        <dbReference type="ARBA" id="ARBA00012705"/>
    </source>
</evidence>
<dbReference type="Pfam" id="PF00108">
    <property type="entry name" value="Thiolase_N"/>
    <property type="match status" value="1"/>
</dbReference>
<dbReference type="InterPro" id="IPR002155">
    <property type="entry name" value="Thiolase"/>
</dbReference>
<evidence type="ECO:0000259" key="7">
    <source>
        <dbReference type="Pfam" id="PF00108"/>
    </source>
</evidence>
<sequence>MSRTPFLDFHSRGNLRLGNRVTLDGTLAILTDPFSEQHMGVTAENVADKFNVSRAEQDDFAVESQRRAAEAAAQAAFAEEIVSVFSGGRMSTEVSTDEHPKPETTIETLATLRPVFRAEGTVTAGNASGINDGGAATVLMRESDARDRGLSGLVTLEAVATAAMEPELMGYAPVIALDRLWQQTGLTPADVDVFELNEAFASQAIAVIRDAGLDTEKVNPYGGAIALGHPVGATGAILTVRAALHLKRHDLEYAVVTMCIGGGQALAALLRRWEY</sequence>
<organism evidence="9 10">
    <name type="scientific">Leucobacter exalbidus</name>
    <dbReference type="NCBI Taxonomy" id="662960"/>
    <lineage>
        <taxon>Bacteria</taxon>
        <taxon>Bacillati</taxon>
        <taxon>Actinomycetota</taxon>
        <taxon>Actinomycetes</taxon>
        <taxon>Micrococcales</taxon>
        <taxon>Microbacteriaceae</taxon>
        <taxon>Leucobacter</taxon>
    </lineage>
</organism>
<dbReference type="NCBIfam" id="TIGR01930">
    <property type="entry name" value="AcCoA-C-Actrans"/>
    <property type="match status" value="1"/>
</dbReference>
<dbReference type="PANTHER" id="PTHR18919:SF107">
    <property type="entry name" value="ACETYL-COA ACETYLTRANSFERASE, CYTOSOLIC"/>
    <property type="match status" value="1"/>
</dbReference>
<dbReference type="PROSITE" id="PS00737">
    <property type="entry name" value="THIOLASE_2"/>
    <property type="match status" value="1"/>
</dbReference>
<dbReference type="GO" id="GO:0003985">
    <property type="term" value="F:acetyl-CoA C-acetyltransferase activity"/>
    <property type="evidence" value="ECO:0007669"/>
    <property type="project" value="UniProtKB-EC"/>
</dbReference>
<keyword evidence="4 6" id="KW-0012">Acyltransferase</keyword>
<dbReference type="InterPro" id="IPR020610">
    <property type="entry name" value="Thiolase_AS"/>
</dbReference>
<accession>A0A940PXS9</accession>
<evidence type="ECO:0000256" key="1">
    <source>
        <dbReference type="ARBA" id="ARBA00010982"/>
    </source>
</evidence>
<feature type="domain" description="Thiolase C-terminal" evidence="8">
    <location>
        <begin position="153"/>
        <end position="271"/>
    </location>
</feature>
<dbReference type="Pfam" id="PF02803">
    <property type="entry name" value="Thiolase_C"/>
    <property type="match status" value="1"/>
</dbReference>
<evidence type="ECO:0000256" key="5">
    <source>
        <dbReference type="ARBA" id="ARBA00040529"/>
    </source>
</evidence>
<evidence type="ECO:0000313" key="9">
    <source>
        <dbReference type="EMBL" id="MBP1327324.1"/>
    </source>
</evidence>
<keyword evidence="3 6" id="KW-0808">Transferase</keyword>
<dbReference type="Gene3D" id="3.40.47.10">
    <property type="match status" value="2"/>
</dbReference>
<feature type="domain" description="Thiolase N-terminal" evidence="7">
    <location>
        <begin position="1"/>
        <end position="143"/>
    </location>
</feature>
<dbReference type="InterPro" id="IPR020616">
    <property type="entry name" value="Thiolase_N"/>
</dbReference>
<proteinExistence type="inferred from homology"/>
<dbReference type="InterPro" id="IPR020613">
    <property type="entry name" value="Thiolase_CS"/>
</dbReference>
<name>A0A940PXS9_9MICO</name>
<dbReference type="CDD" id="cd00751">
    <property type="entry name" value="thiolase"/>
    <property type="match status" value="1"/>
</dbReference>
<dbReference type="InterPro" id="IPR016039">
    <property type="entry name" value="Thiolase-like"/>
</dbReference>
<evidence type="ECO:0000256" key="3">
    <source>
        <dbReference type="ARBA" id="ARBA00022679"/>
    </source>
</evidence>
<dbReference type="EMBL" id="JAFIDA010000001">
    <property type="protein sequence ID" value="MBP1327324.1"/>
    <property type="molecule type" value="Genomic_DNA"/>
</dbReference>
<evidence type="ECO:0000256" key="6">
    <source>
        <dbReference type="RuleBase" id="RU003557"/>
    </source>
</evidence>
<dbReference type="InterPro" id="IPR020617">
    <property type="entry name" value="Thiolase_C"/>
</dbReference>
<gene>
    <name evidence="9" type="ORF">JOF28_002556</name>
</gene>
<comment type="similarity">
    <text evidence="1 6">Belongs to the thiolase-like superfamily. Thiolase family.</text>
</comment>
<dbReference type="SUPFAM" id="SSF53901">
    <property type="entry name" value="Thiolase-like"/>
    <property type="match status" value="2"/>
</dbReference>
<protein>
    <recommendedName>
        <fullName evidence="5">Probable acetyl-CoA acetyltransferase</fullName>
        <ecNumber evidence="2">2.3.1.9</ecNumber>
    </recommendedName>
</protein>
<dbReference type="PROSITE" id="PS00099">
    <property type="entry name" value="THIOLASE_3"/>
    <property type="match status" value="1"/>
</dbReference>
<evidence type="ECO:0000313" key="10">
    <source>
        <dbReference type="Proteomes" id="UP000675163"/>
    </source>
</evidence>
<reference evidence="9" key="1">
    <citation type="submission" date="2021-02" db="EMBL/GenBank/DDBJ databases">
        <title>Sequencing the genomes of 1000 actinobacteria strains.</title>
        <authorList>
            <person name="Klenk H.-P."/>
        </authorList>
    </citation>
    <scope>NUCLEOTIDE SEQUENCE</scope>
    <source>
        <strain evidence="9">DSM 22850</strain>
    </source>
</reference>
<evidence type="ECO:0000256" key="4">
    <source>
        <dbReference type="ARBA" id="ARBA00023315"/>
    </source>
</evidence>